<dbReference type="Pfam" id="PF20147">
    <property type="entry name" value="Crinkler"/>
    <property type="match status" value="1"/>
</dbReference>
<dbReference type="Proteomes" id="UP000827284">
    <property type="component" value="Unassembled WGS sequence"/>
</dbReference>
<feature type="domain" description="Crinkler effector protein N-terminal" evidence="4">
    <location>
        <begin position="6"/>
        <end position="98"/>
    </location>
</feature>
<reference evidence="5" key="1">
    <citation type="submission" date="2021-11" db="EMBL/GenBank/DDBJ databases">
        <authorList>
            <person name="Herlambang A."/>
            <person name="Guo Y."/>
            <person name="Takashima Y."/>
            <person name="Nishizawa T."/>
        </authorList>
    </citation>
    <scope>NUCLEOTIDE SEQUENCE</scope>
    <source>
        <strain evidence="5">E1425</strain>
    </source>
</reference>
<keyword evidence="6" id="KW-1185">Reference proteome</keyword>
<accession>A0A9P3LZI9</accession>
<dbReference type="EMBL" id="BQFW01000012">
    <property type="protein sequence ID" value="GJJ76177.1"/>
    <property type="molecule type" value="Genomic_DNA"/>
</dbReference>
<organism evidence="5 6">
    <name type="scientific">Entomortierella parvispora</name>
    <dbReference type="NCBI Taxonomy" id="205924"/>
    <lineage>
        <taxon>Eukaryota</taxon>
        <taxon>Fungi</taxon>
        <taxon>Fungi incertae sedis</taxon>
        <taxon>Mucoromycota</taxon>
        <taxon>Mortierellomycotina</taxon>
        <taxon>Mortierellomycetes</taxon>
        <taxon>Mortierellales</taxon>
        <taxon>Mortierellaceae</taxon>
        <taxon>Entomortierella</taxon>
    </lineage>
</organism>
<evidence type="ECO:0000256" key="3">
    <source>
        <dbReference type="ARBA" id="ARBA00022525"/>
    </source>
</evidence>
<name>A0A9P3LZI9_9FUNG</name>
<dbReference type="AlphaFoldDB" id="A0A9P3LZI9"/>
<comment type="subcellular location">
    <subcellularLocation>
        <location evidence="1">Host cell</location>
    </subcellularLocation>
    <subcellularLocation>
        <location evidence="2">Secreted</location>
    </subcellularLocation>
</comment>
<comment type="caution">
    <text evidence="5">The sequence shown here is derived from an EMBL/GenBank/DDBJ whole genome shotgun (WGS) entry which is preliminary data.</text>
</comment>
<evidence type="ECO:0000256" key="1">
    <source>
        <dbReference type="ARBA" id="ARBA00004340"/>
    </source>
</evidence>
<dbReference type="GO" id="GO:0005576">
    <property type="term" value="C:extracellular region"/>
    <property type="evidence" value="ECO:0007669"/>
    <property type="project" value="UniProtKB-SubCell"/>
</dbReference>
<evidence type="ECO:0000256" key="2">
    <source>
        <dbReference type="ARBA" id="ARBA00004613"/>
    </source>
</evidence>
<dbReference type="OrthoDB" id="2434546at2759"/>
<evidence type="ECO:0000313" key="6">
    <source>
        <dbReference type="Proteomes" id="UP000827284"/>
    </source>
</evidence>
<protein>
    <recommendedName>
        <fullName evidence="4">Crinkler effector protein N-terminal domain-containing protein</fullName>
    </recommendedName>
</protein>
<reference evidence="5" key="2">
    <citation type="journal article" date="2022" name="Microbiol. Resour. Announc.">
        <title>Whole-Genome Sequence of Entomortierella parvispora E1425, a Mucoromycotan Fungus Associated with Burkholderiaceae-Related Endosymbiotic Bacteria.</title>
        <authorList>
            <person name="Herlambang A."/>
            <person name="Guo Y."/>
            <person name="Takashima Y."/>
            <person name="Narisawa K."/>
            <person name="Ohta H."/>
            <person name="Nishizawa T."/>
        </authorList>
    </citation>
    <scope>NUCLEOTIDE SEQUENCE</scope>
    <source>
        <strain evidence="5">E1425</strain>
    </source>
</reference>
<proteinExistence type="predicted"/>
<gene>
    <name evidence="5" type="ORF">EMPS_08536</name>
</gene>
<sequence>MANLFLNCIAFNHATAFSVNIPSTSTVDHLGNAINVQGGFTTLPRNLTLWQVNIPSTASMGQKEAVFVNLNMGNSLNSSVILQTLFPEGAAGGVIHIVFRWKDLLSEYDFVNLHLEDITSTNQSAPGSQQESTREYSLTPHAVRLWRNFLPSVRAMQLANVPLYPRPIFHPRRQANSESTLTGVFLNDMGSLETLPPFARTEEVTSLIGIKYGIPDLVCSCLQADGISTTLLFPVEVKTSGVLHLNDGIRYDLAYHQQISRSIGPARPLRQIYGYMKLNGFRYGVLSTYKQTWFFMITGVNNDELLVSPTIPYNNRGPTVQQCYLWLIRQAQRNGRLNNPASRFRARTMTANETGNRVARAVQRALRPR</sequence>
<dbReference type="GO" id="GO:0043657">
    <property type="term" value="C:host cell"/>
    <property type="evidence" value="ECO:0007669"/>
    <property type="project" value="UniProtKB-SubCell"/>
</dbReference>
<keyword evidence="3" id="KW-0964">Secreted</keyword>
<evidence type="ECO:0000259" key="4">
    <source>
        <dbReference type="Pfam" id="PF20147"/>
    </source>
</evidence>
<dbReference type="InterPro" id="IPR045379">
    <property type="entry name" value="Crinkler_N"/>
</dbReference>
<evidence type="ECO:0000313" key="5">
    <source>
        <dbReference type="EMBL" id="GJJ76177.1"/>
    </source>
</evidence>